<organism evidence="1 2">
    <name type="scientific">Ajellomyces capsulatus</name>
    <name type="common">Darling's disease fungus</name>
    <name type="synonym">Histoplasma capsulatum</name>
    <dbReference type="NCBI Taxonomy" id="5037"/>
    <lineage>
        <taxon>Eukaryota</taxon>
        <taxon>Fungi</taxon>
        <taxon>Dikarya</taxon>
        <taxon>Ascomycota</taxon>
        <taxon>Pezizomycotina</taxon>
        <taxon>Eurotiomycetes</taxon>
        <taxon>Eurotiomycetidae</taxon>
        <taxon>Onygenales</taxon>
        <taxon>Ajellomycetaceae</taxon>
        <taxon>Histoplasma</taxon>
    </lineage>
</organism>
<sequence>MHGLVDFLPITPSSCLPARCWATDTDWLRDRQPNHRFRGLCPAVPPLLETGLREELLFVQSPW</sequence>
<accession>A0A8H8D6K4</accession>
<dbReference type="AlphaFoldDB" id="A0A8H8D6K4"/>
<gene>
    <name evidence="1" type="ORF">I7I52_00666</name>
</gene>
<comment type="caution">
    <text evidence="1">The sequence shown here is derived from an EMBL/GenBank/DDBJ whole genome shotgun (WGS) entry which is preliminary data.</text>
</comment>
<protein>
    <submittedName>
        <fullName evidence="1">Uncharacterized protein</fullName>
    </submittedName>
</protein>
<dbReference type="EMBL" id="JAEVHI010000001">
    <property type="protein sequence ID" value="KAG5302884.1"/>
    <property type="molecule type" value="Genomic_DNA"/>
</dbReference>
<name>A0A8H8D6K4_AJECA</name>
<evidence type="ECO:0000313" key="1">
    <source>
        <dbReference type="EMBL" id="KAG5302884.1"/>
    </source>
</evidence>
<dbReference type="VEuPathDB" id="FungiDB:I7I52_00666"/>
<dbReference type="Proteomes" id="UP000670092">
    <property type="component" value="Unassembled WGS sequence"/>
</dbReference>
<proteinExistence type="predicted"/>
<reference evidence="1 2" key="1">
    <citation type="submission" date="2021-01" db="EMBL/GenBank/DDBJ databases">
        <title>Chromosome-level genome assembly of a human fungal pathogen reveals clustering of transcriptionally co-regulated genes.</title>
        <authorList>
            <person name="Voorhies M."/>
            <person name="Cohen S."/>
            <person name="Shea T.P."/>
            <person name="Petrus S."/>
            <person name="Munoz J.F."/>
            <person name="Poplawski S."/>
            <person name="Goldman W.E."/>
            <person name="Michael T."/>
            <person name="Cuomo C.A."/>
            <person name="Sil A."/>
            <person name="Beyhan S."/>
        </authorList>
    </citation>
    <scope>NUCLEOTIDE SEQUENCE [LARGE SCALE GENOMIC DNA]</scope>
    <source>
        <strain evidence="1 2">G184AR</strain>
    </source>
</reference>
<evidence type="ECO:0000313" key="2">
    <source>
        <dbReference type="Proteomes" id="UP000670092"/>
    </source>
</evidence>